<evidence type="ECO:0000259" key="2">
    <source>
        <dbReference type="Pfam" id="PF03732"/>
    </source>
</evidence>
<name>A0ABR2ZFT7_9AGAR</name>
<evidence type="ECO:0000256" key="1">
    <source>
        <dbReference type="SAM" id="MobiDB-lite"/>
    </source>
</evidence>
<feature type="domain" description="Retrotransposon gag" evidence="2">
    <location>
        <begin position="258"/>
        <end position="325"/>
    </location>
</feature>
<reference evidence="3 4" key="1">
    <citation type="submission" date="2024-05" db="EMBL/GenBank/DDBJ databases">
        <title>A draft genome resource for the thread blight pathogen Marasmius tenuissimus strain MS-2.</title>
        <authorList>
            <person name="Yulfo-Soto G.E."/>
            <person name="Baruah I.K."/>
            <person name="Amoako-Attah I."/>
            <person name="Bukari Y."/>
            <person name="Meinhardt L.W."/>
            <person name="Bailey B.A."/>
            <person name="Cohen S.P."/>
        </authorList>
    </citation>
    <scope>NUCLEOTIDE SEQUENCE [LARGE SCALE GENOMIC DNA]</scope>
    <source>
        <strain evidence="3 4">MS-2</strain>
    </source>
</reference>
<proteinExistence type="predicted"/>
<sequence>MCTFSFKNDKVLNPIPAPHVPTPEQEPTPLLPLLSTSELATSLARLTVAGPSERPDSPPTVANPAVTPSPLDTPIARTEIPAFVASEATFAVIQTPTNTRPSSAAAHRASSPTASTTSTHTSESDTTNMSTSTTASQATLDEVLKAMVKSQKETQAQLDAIKEAFQSNKEAGKIIAKPSNFKGETQDVARFLPMFKNWAIQEKVLQHPTEKDQLDEQKTIQSALSFCEGKAGAWAAYYLIQANKVALGELSADQFPFGGRWAQFEESFKGRFGAANEKADAIKILTNLKQGNKTATLYSQEFKEAAMKTGLSDKDLQIRDRKGLNADLKHLLVMMELSQGEPADLTALEMRACKAERSLQEEGLGAQRQVETTVTTISVNRSNVPTGNGHTREDFVKAMQGKCYRCGASDHTKANGNHGQDRCNYCARPGHRSNVCQDKYPGRAPGGGICRQQISATPFTLFPDEPTPAPSMPFTPPMTPTTQISATSSPTPNMDAAAQIAALQQALAQQNTILQQLMQKDF</sequence>
<feature type="compositionally biased region" description="Low complexity" evidence="1">
    <location>
        <begin position="99"/>
        <end position="127"/>
    </location>
</feature>
<dbReference type="EMBL" id="JBBXMP010000172">
    <property type="protein sequence ID" value="KAL0060525.1"/>
    <property type="molecule type" value="Genomic_DNA"/>
</dbReference>
<dbReference type="PANTHER" id="PTHR15503:SF22">
    <property type="entry name" value="TRANSPOSON TY3-I GAG POLYPROTEIN"/>
    <property type="match status" value="1"/>
</dbReference>
<evidence type="ECO:0000313" key="4">
    <source>
        <dbReference type="Proteomes" id="UP001437256"/>
    </source>
</evidence>
<dbReference type="InterPro" id="IPR005162">
    <property type="entry name" value="Retrotrans_gag_dom"/>
</dbReference>
<feature type="region of interest" description="Disordered" evidence="1">
    <location>
        <begin position="97"/>
        <end position="135"/>
    </location>
</feature>
<evidence type="ECO:0000313" key="3">
    <source>
        <dbReference type="EMBL" id="KAL0060525.1"/>
    </source>
</evidence>
<gene>
    <name evidence="3" type="ORF">AAF712_012683</name>
</gene>
<feature type="region of interest" description="Disordered" evidence="1">
    <location>
        <begin position="49"/>
        <end position="73"/>
    </location>
</feature>
<dbReference type="Proteomes" id="UP001437256">
    <property type="component" value="Unassembled WGS sequence"/>
</dbReference>
<dbReference type="PANTHER" id="PTHR15503">
    <property type="entry name" value="LDOC1 RELATED"/>
    <property type="match status" value="1"/>
</dbReference>
<dbReference type="Gene3D" id="4.10.60.10">
    <property type="entry name" value="Zinc finger, CCHC-type"/>
    <property type="match status" value="1"/>
</dbReference>
<dbReference type="InterPro" id="IPR032567">
    <property type="entry name" value="RTL1-rel"/>
</dbReference>
<accession>A0ABR2ZFT7</accession>
<comment type="caution">
    <text evidence="3">The sequence shown here is derived from an EMBL/GenBank/DDBJ whole genome shotgun (WGS) entry which is preliminary data.</text>
</comment>
<keyword evidence="4" id="KW-1185">Reference proteome</keyword>
<protein>
    <recommendedName>
        <fullName evidence="2">Retrotransposon gag domain-containing protein</fullName>
    </recommendedName>
</protein>
<dbReference type="Pfam" id="PF03732">
    <property type="entry name" value="Retrotrans_gag"/>
    <property type="match status" value="1"/>
</dbReference>
<organism evidence="3 4">
    <name type="scientific">Marasmius tenuissimus</name>
    <dbReference type="NCBI Taxonomy" id="585030"/>
    <lineage>
        <taxon>Eukaryota</taxon>
        <taxon>Fungi</taxon>
        <taxon>Dikarya</taxon>
        <taxon>Basidiomycota</taxon>
        <taxon>Agaricomycotina</taxon>
        <taxon>Agaricomycetes</taxon>
        <taxon>Agaricomycetidae</taxon>
        <taxon>Agaricales</taxon>
        <taxon>Marasmiineae</taxon>
        <taxon>Marasmiaceae</taxon>
        <taxon>Marasmius</taxon>
    </lineage>
</organism>